<protein>
    <recommendedName>
        <fullName evidence="2">LamG-like jellyroll fold domain-containing protein</fullName>
    </recommendedName>
</protein>
<evidence type="ECO:0000313" key="1">
    <source>
        <dbReference type="EMBL" id="SVC11473.1"/>
    </source>
</evidence>
<dbReference type="EMBL" id="UINC01074363">
    <property type="protein sequence ID" value="SVC11473.1"/>
    <property type="molecule type" value="Genomic_DNA"/>
</dbReference>
<gene>
    <name evidence="1" type="ORF">METZ01_LOCUS264327</name>
</gene>
<sequence>DTDYSGTLSASDIDGDALTYSVITNPSDGSLSIGTTTTTSPSLSFDGNDYVDVSYTSGQIGSEISISAWVNLSSNSNGGHIIFNGCCGTDATWYWGMILEHSDAGGGIQPKIMLHTDQGINGGGHKPSSGTGIITPNSGWHHVSMTYGSNTLKIYLDGTAVHTETVQGSDVTESNMVNIGGWENADGTFTGSMDGNIDEVAIWNTELTESQIQSYMSTPPTGSESGLVGYWKFNEGSGTTASDATSNSNDGTISGATWSTDVPFTGATTTSALTWSVRAKASLSTYNDNDNYLGVASSATNVFDASYDALEPPAAPGSSISLYFPHAEWDYLLGDNFSTDARPVVALTDTMQVWDFVVKSTDAGEATLTFVYASVPSVPVILENTATGARQTLSNNATYTFTAVADSAHPFRVSIGDTTAPTLTLGASCSGPAILISDS</sequence>
<dbReference type="Pfam" id="PF13385">
    <property type="entry name" value="Laminin_G_3"/>
    <property type="match status" value="1"/>
</dbReference>
<organism evidence="1">
    <name type="scientific">marine metagenome</name>
    <dbReference type="NCBI Taxonomy" id="408172"/>
    <lineage>
        <taxon>unclassified sequences</taxon>
        <taxon>metagenomes</taxon>
        <taxon>ecological metagenomes</taxon>
    </lineage>
</organism>
<evidence type="ECO:0008006" key="2">
    <source>
        <dbReference type="Google" id="ProtNLM"/>
    </source>
</evidence>
<feature type="non-terminal residue" evidence="1">
    <location>
        <position position="439"/>
    </location>
</feature>
<dbReference type="SUPFAM" id="SSF49899">
    <property type="entry name" value="Concanavalin A-like lectins/glucanases"/>
    <property type="match status" value="1"/>
</dbReference>
<accession>A0A382JJX5</accession>
<dbReference type="Gene3D" id="2.60.120.200">
    <property type="match status" value="1"/>
</dbReference>
<name>A0A382JJX5_9ZZZZ</name>
<dbReference type="InterPro" id="IPR013320">
    <property type="entry name" value="ConA-like_dom_sf"/>
</dbReference>
<reference evidence="1" key="1">
    <citation type="submission" date="2018-05" db="EMBL/GenBank/DDBJ databases">
        <authorList>
            <person name="Lanie J.A."/>
            <person name="Ng W.-L."/>
            <person name="Kazmierczak K.M."/>
            <person name="Andrzejewski T.M."/>
            <person name="Davidsen T.M."/>
            <person name="Wayne K.J."/>
            <person name="Tettelin H."/>
            <person name="Glass J.I."/>
            <person name="Rusch D."/>
            <person name="Podicherti R."/>
            <person name="Tsui H.-C.T."/>
            <person name="Winkler M.E."/>
        </authorList>
    </citation>
    <scope>NUCLEOTIDE SEQUENCE</scope>
</reference>
<dbReference type="AlphaFoldDB" id="A0A382JJX5"/>
<proteinExistence type="predicted"/>
<feature type="non-terminal residue" evidence="1">
    <location>
        <position position="1"/>
    </location>
</feature>